<dbReference type="EMBL" id="SLWL01000034">
    <property type="protein sequence ID" value="TCO07365.1"/>
    <property type="molecule type" value="Genomic_DNA"/>
</dbReference>
<reference evidence="1 4" key="1">
    <citation type="submission" date="2019-03" db="EMBL/GenBank/DDBJ databases">
        <title>Genomic Encyclopedia of Type Strains, Phase IV (KMG-IV): sequencing the most valuable type-strain genomes for metagenomic binning, comparative biology and taxonomic classification.</title>
        <authorList>
            <person name="Goeker M."/>
        </authorList>
    </citation>
    <scope>NUCLEOTIDE SEQUENCE [LARGE SCALE GENOMIC DNA]</scope>
    <source>
        <strain evidence="1 4">DSM 22958</strain>
    </source>
</reference>
<dbReference type="AlphaFoldDB" id="A0A4R2GHS5"/>
<keyword evidence="4" id="KW-1185">Reference proteome</keyword>
<name>A0A4R2GHS5_9HYPH</name>
<sequence>VAGHPQSQIDELLPWAYASDPIKAVA</sequence>
<dbReference type="EMBL" id="SLWL01000014">
    <property type="protein sequence ID" value="TCO10371.1"/>
    <property type="molecule type" value="Genomic_DNA"/>
</dbReference>
<proteinExistence type="predicted"/>
<dbReference type="EMBL" id="SLWL01000020">
    <property type="protein sequence ID" value="TCO08968.1"/>
    <property type="molecule type" value="Genomic_DNA"/>
</dbReference>
<organism evidence="1 4">
    <name type="scientific">Camelimonas lactis</name>
    <dbReference type="NCBI Taxonomy" id="659006"/>
    <lineage>
        <taxon>Bacteria</taxon>
        <taxon>Pseudomonadati</taxon>
        <taxon>Pseudomonadota</taxon>
        <taxon>Alphaproteobacteria</taxon>
        <taxon>Hyphomicrobiales</taxon>
        <taxon>Chelatococcaceae</taxon>
        <taxon>Camelimonas</taxon>
    </lineage>
</organism>
<comment type="caution">
    <text evidence="1">The sequence shown here is derived from an EMBL/GenBank/DDBJ whole genome shotgun (WGS) entry which is preliminary data.</text>
</comment>
<evidence type="ECO:0008006" key="5">
    <source>
        <dbReference type="Google" id="ProtNLM"/>
    </source>
</evidence>
<evidence type="ECO:0000313" key="1">
    <source>
        <dbReference type="EMBL" id="TCO07365.1"/>
    </source>
</evidence>
<evidence type="ECO:0000313" key="3">
    <source>
        <dbReference type="EMBL" id="TCO10371.1"/>
    </source>
</evidence>
<feature type="non-terminal residue" evidence="1">
    <location>
        <position position="1"/>
    </location>
</feature>
<evidence type="ECO:0000313" key="4">
    <source>
        <dbReference type="Proteomes" id="UP000294881"/>
    </source>
</evidence>
<gene>
    <name evidence="3" type="ORF">EV666_11475</name>
    <name evidence="2" type="ORF">EV666_12039</name>
    <name evidence="1" type="ORF">EV666_1349</name>
</gene>
<evidence type="ECO:0000313" key="2">
    <source>
        <dbReference type="EMBL" id="TCO08968.1"/>
    </source>
</evidence>
<protein>
    <recommendedName>
        <fullName evidence="5">Transposase IS66-like protein</fullName>
    </recommendedName>
</protein>
<dbReference type="Proteomes" id="UP000294881">
    <property type="component" value="Unassembled WGS sequence"/>
</dbReference>
<accession>A0A4R2GHS5</accession>